<dbReference type="InterPro" id="IPR029016">
    <property type="entry name" value="GAF-like_dom_sf"/>
</dbReference>
<reference evidence="7" key="1">
    <citation type="submission" date="2016-10" db="EMBL/GenBank/DDBJ databases">
        <authorList>
            <person name="Varghese N."/>
            <person name="Submissions S."/>
        </authorList>
    </citation>
    <scope>NUCLEOTIDE SEQUENCE [LARGE SCALE GENOMIC DNA]</scope>
    <source>
        <strain evidence="7">DSM 44675</strain>
    </source>
</reference>
<accession>A0A1H7F9N9</accession>
<dbReference type="InterPro" id="IPR005471">
    <property type="entry name" value="Tscrpt_reg_IclR_N"/>
</dbReference>
<sequence>MPTNSVVSAFRVLETVAEQQPVGLSELSRMVDLPKSTVQRCLLTLHELGWLRPSSAAPTRWSLTYRAFSVGSKARDHQQIRETALPTLNELQLATTETIHLCAPDGREMVLIERLDTAHSLRAFMPLGQRIPMHASATGQAFLAAQPDDAVRSYVADGLAPRTPSTITDADVLWETIEQIRGRGYSINDQGLSTGITAIGAAVLDADGQPLASVSVSGPTSRITADKYETYGLAVHAATQKIRAALLRFDLE</sequence>
<dbReference type="InterPro" id="IPR050707">
    <property type="entry name" value="HTH_MetabolicPath_Reg"/>
</dbReference>
<evidence type="ECO:0000256" key="1">
    <source>
        <dbReference type="ARBA" id="ARBA00023015"/>
    </source>
</evidence>
<dbReference type="AlphaFoldDB" id="A0A1H7F9N9"/>
<dbReference type="PROSITE" id="PS51078">
    <property type="entry name" value="ICLR_ED"/>
    <property type="match status" value="1"/>
</dbReference>
<organism evidence="6 7">
    <name type="scientific">Rhodococcus maanshanensis</name>
    <dbReference type="NCBI Taxonomy" id="183556"/>
    <lineage>
        <taxon>Bacteria</taxon>
        <taxon>Bacillati</taxon>
        <taxon>Actinomycetota</taxon>
        <taxon>Actinomycetes</taxon>
        <taxon>Mycobacteriales</taxon>
        <taxon>Nocardiaceae</taxon>
        <taxon>Rhodococcus</taxon>
    </lineage>
</organism>
<dbReference type="GO" id="GO:0003700">
    <property type="term" value="F:DNA-binding transcription factor activity"/>
    <property type="evidence" value="ECO:0007669"/>
    <property type="project" value="TreeGrafter"/>
</dbReference>
<feature type="domain" description="HTH iclR-type" evidence="4">
    <location>
        <begin position="3"/>
        <end position="72"/>
    </location>
</feature>
<evidence type="ECO:0000313" key="6">
    <source>
        <dbReference type="EMBL" id="SEK22779.1"/>
    </source>
</evidence>
<evidence type="ECO:0000313" key="7">
    <source>
        <dbReference type="Proteomes" id="UP000198677"/>
    </source>
</evidence>
<evidence type="ECO:0000256" key="2">
    <source>
        <dbReference type="ARBA" id="ARBA00023125"/>
    </source>
</evidence>
<dbReference type="Pfam" id="PF09339">
    <property type="entry name" value="HTH_IclR"/>
    <property type="match status" value="1"/>
</dbReference>
<dbReference type="Gene3D" id="3.30.450.40">
    <property type="match status" value="1"/>
</dbReference>
<dbReference type="PANTHER" id="PTHR30136:SF24">
    <property type="entry name" value="HTH-TYPE TRANSCRIPTIONAL REPRESSOR ALLR"/>
    <property type="match status" value="1"/>
</dbReference>
<dbReference type="SUPFAM" id="SSF46785">
    <property type="entry name" value="Winged helix' DNA-binding domain"/>
    <property type="match status" value="1"/>
</dbReference>
<gene>
    <name evidence="6" type="ORF">SAMN05444583_101109</name>
</gene>
<dbReference type="Proteomes" id="UP000198677">
    <property type="component" value="Unassembled WGS sequence"/>
</dbReference>
<dbReference type="InterPro" id="IPR036388">
    <property type="entry name" value="WH-like_DNA-bd_sf"/>
</dbReference>
<dbReference type="Pfam" id="PF01614">
    <property type="entry name" value="IclR_C"/>
    <property type="match status" value="1"/>
</dbReference>
<name>A0A1H7F9N9_9NOCA</name>
<dbReference type="InterPro" id="IPR014757">
    <property type="entry name" value="Tscrpt_reg_IclR_C"/>
</dbReference>
<dbReference type="Gene3D" id="1.10.10.10">
    <property type="entry name" value="Winged helix-like DNA-binding domain superfamily/Winged helix DNA-binding domain"/>
    <property type="match status" value="1"/>
</dbReference>
<dbReference type="SUPFAM" id="SSF55781">
    <property type="entry name" value="GAF domain-like"/>
    <property type="match status" value="1"/>
</dbReference>
<evidence type="ECO:0000256" key="3">
    <source>
        <dbReference type="ARBA" id="ARBA00023163"/>
    </source>
</evidence>
<dbReference type="PROSITE" id="PS51077">
    <property type="entry name" value="HTH_ICLR"/>
    <property type="match status" value="1"/>
</dbReference>
<proteinExistence type="predicted"/>
<keyword evidence="1" id="KW-0805">Transcription regulation</keyword>
<dbReference type="SMART" id="SM00346">
    <property type="entry name" value="HTH_ICLR"/>
    <property type="match status" value="1"/>
</dbReference>
<keyword evidence="3" id="KW-0804">Transcription</keyword>
<dbReference type="OrthoDB" id="9807558at2"/>
<keyword evidence="2" id="KW-0238">DNA-binding</keyword>
<keyword evidence="7" id="KW-1185">Reference proteome</keyword>
<evidence type="ECO:0000259" key="5">
    <source>
        <dbReference type="PROSITE" id="PS51078"/>
    </source>
</evidence>
<dbReference type="GO" id="GO:0045892">
    <property type="term" value="P:negative regulation of DNA-templated transcription"/>
    <property type="evidence" value="ECO:0007669"/>
    <property type="project" value="TreeGrafter"/>
</dbReference>
<dbReference type="RefSeq" id="WP_072750205.1">
    <property type="nucleotide sequence ID" value="NZ_FOAW01000001.1"/>
</dbReference>
<dbReference type="EMBL" id="FOAW01000001">
    <property type="protein sequence ID" value="SEK22779.1"/>
    <property type="molecule type" value="Genomic_DNA"/>
</dbReference>
<dbReference type="GO" id="GO:0003677">
    <property type="term" value="F:DNA binding"/>
    <property type="evidence" value="ECO:0007669"/>
    <property type="project" value="UniProtKB-KW"/>
</dbReference>
<protein>
    <submittedName>
        <fullName evidence="6">IclR family transcriptional regulator, acetate operon repressor</fullName>
    </submittedName>
</protein>
<dbReference type="InterPro" id="IPR036390">
    <property type="entry name" value="WH_DNA-bd_sf"/>
</dbReference>
<feature type="domain" description="IclR-ED" evidence="5">
    <location>
        <begin position="66"/>
        <end position="248"/>
    </location>
</feature>
<evidence type="ECO:0000259" key="4">
    <source>
        <dbReference type="PROSITE" id="PS51077"/>
    </source>
</evidence>
<dbReference type="PANTHER" id="PTHR30136">
    <property type="entry name" value="HELIX-TURN-HELIX TRANSCRIPTIONAL REGULATOR, ICLR FAMILY"/>
    <property type="match status" value="1"/>
</dbReference>